<protein>
    <recommendedName>
        <fullName evidence="3">F-box domain-containing protein</fullName>
    </recommendedName>
</protein>
<feature type="region of interest" description="Disordered" evidence="1">
    <location>
        <begin position="1"/>
        <end position="22"/>
    </location>
</feature>
<keyword evidence="5" id="KW-1185">Reference proteome</keyword>
<evidence type="ECO:0000313" key="5">
    <source>
        <dbReference type="Proteomes" id="UP001428341"/>
    </source>
</evidence>
<reference evidence="4 5" key="1">
    <citation type="submission" date="2024-05" db="EMBL/GenBank/DDBJ databases">
        <title>Haplotype-resolved chromosome-level genome assembly of Huyou (Citrus changshanensis).</title>
        <authorList>
            <person name="Miao C."/>
            <person name="Chen W."/>
            <person name="Wu Y."/>
            <person name="Wang L."/>
            <person name="Zhao S."/>
            <person name="Grierson D."/>
            <person name="Xu C."/>
            <person name="Chen K."/>
        </authorList>
    </citation>
    <scope>NUCLEOTIDE SEQUENCE [LARGE SCALE GENOMIC DNA]</scope>
    <source>
        <strain evidence="4">01-14</strain>
        <tissue evidence="4">Leaf</tissue>
    </source>
</reference>
<dbReference type="PANTHER" id="PTHR33736:SF13">
    <property type="entry name" value="OS11G0155100 PROTEIN"/>
    <property type="match status" value="1"/>
</dbReference>
<dbReference type="Gene3D" id="1.20.1280.50">
    <property type="match status" value="2"/>
</dbReference>
<proteinExistence type="predicted"/>
<dbReference type="PANTHER" id="PTHR33736">
    <property type="entry name" value="F-BOX PROTEIN-RELATED"/>
    <property type="match status" value="1"/>
</dbReference>
<dbReference type="InterPro" id="IPR045283">
    <property type="entry name" value="AT3G44326-like"/>
</dbReference>
<accession>A0AAP0M175</accession>
<dbReference type="SUPFAM" id="SSF81383">
    <property type="entry name" value="F-box domain"/>
    <property type="match status" value="2"/>
</dbReference>
<dbReference type="Pfam" id="PF12937">
    <property type="entry name" value="F-box-like"/>
    <property type="match status" value="2"/>
</dbReference>
<sequence>MHDMATSSLAATNTTSSGSGSISTIHPDIIETHVLSRLDASALASTSCVSSQLHSLIASNESLWTNICNSTWPSTDIPRLRHVISSFPKGPRSFFSDSFTNPDIAASSSPVNLDCPSGLISAVDIYYQHKTVLSKAVLTESFDTSPFRVDLLDPKDSVPTGVGQPVNEDLSRELGERLTLSWILIDPIGRRAMNLSSYKPVTVERRSLSTGEVHVRYGWVFNAGEKGSTTECVRCGISVTCEGSQNQSGEMHVTKVSLELEDMYGKQLSGKDSLVILRKGMAGKRGNVKGREEEGKRRNEDYREMRREKILSEVKKHQGRIDTLYMAFGALIFASLGCTPEHLIFRSFQTLNSKDQCPCKKQLSVNFDNLHVFILMIVPWITYDPENPLQVNSSYSNSVRRPSYHLSMDPPSPADTAPASSSIFTVHPDIMKTHVLTRLDASALASASCVSSQLYSLTSYETLWTNICNSAWPSTNTPRLRRVISSFPKGARSFFSDSITNPDNATPSSLNLDLPLELISAVDIYYQDRHIFGKVVKTETFEGSPFRIDLLDPQDSVPTGLNQPFNEGEGSELSDYFRLSWILIDPIGRRAMNLSSCKPVTVERWRFMTGKVRMRYACVFSTGEDEFVHCEIMVKCKGSQSGEMHVRKVRLLLEDTCEKQLSGKDGLVTLLKGMVGKRVIVRGREEEAKRRYKTHLKMSMEKMQLASELRTRQRRLVEASFVASFLLILGLFVFVGWI</sequence>
<keyword evidence="2" id="KW-0472">Membrane</keyword>
<feature type="domain" description="F-box" evidence="3">
    <location>
        <begin position="427"/>
        <end position="467"/>
    </location>
</feature>
<dbReference type="Proteomes" id="UP001428341">
    <property type="component" value="Unassembled WGS sequence"/>
</dbReference>
<dbReference type="EMBL" id="JBCGBO010000006">
    <property type="protein sequence ID" value="KAK9194185.1"/>
    <property type="molecule type" value="Genomic_DNA"/>
</dbReference>
<gene>
    <name evidence="4" type="ORF">WN944_004888</name>
</gene>
<keyword evidence="2" id="KW-1133">Transmembrane helix</keyword>
<dbReference type="AlphaFoldDB" id="A0AAP0M175"/>
<evidence type="ECO:0000259" key="3">
    <source>
        <dbReference type="SMART" id="SM00256"/>
    </source>
</evidence>
<dbReference type="SMART" id="SM00256">
    <property type="entry name" value="FBOX"/>
    <property type="match status" value="2"/>
</dbReference>
<evidence type="ECO:0000256" key="1">
    <source>
        <dbReference type="SAM" id="MobiDB-lite"/>
    </source>
</evidence>
<name>A0AAP0M175_9ROSI</name>
<keyword evidence="2" id="KW-0812">Transmembrane</keyword>
<feature type="domain" description="F-box" evidence="3">
    <location>
        <begin position="25"/>
        <end position="66"/>
    </location>
</feature>
<organism evidence="4 5">
    <name type="scientific">Citrus x changshan-huyou</name>
    <dbReference type="NCBI Taxonomy" id="2935761"/>
    <lineage>
        <taxon>Eukaryota</taxon>
        <taxon>Viridiplantae</taxon>
        <taxon>Streptophyta</taxon>
        <taxon>Embryophyta</taxon>
        <taxon>Tracheophyta</taxon>
        <taxon>Spermatophyta</taxon>
        <taxon>Magnoliopsida</taxon>
        <taxon>eudicotyledons</taxon>
        <taxon>Gunneridae</taxon>
        <taxon>Pentapetalae</taxon>
        <taxon>rosids</taxon>
        <taxon>malvids</taxon>
        <taxon>Sapindales</taxon>
        <taxon>Rutaceae</taxon>
        <taxon>Aurantioideae</taxon>
        <taxon>Citrus</taxon>
    </lineage>
</organism>
<feature type="transmembrane region" description="Helical" evidence="2">
    <location>
        <begin position="716"/>
        <end position="737"/>
    </location>
</feature>
<evidence type="ECO:0000256" key="2">
    <source>
        <dbReference type="SAM" id="Phobius"/>
    </source>
</evidence>
<comment type="caution">
    <text evidence="4">The sequence shown here is derived from an EMBL/GenBank/DDBJ whole genome shotgun (WGS) entry which is preliminary data.</text>
</comment>
<dbReference type="InterPro" id="IPR001810">
    <property type="entry name" value="F-box_dom"/>
</dbReference>
<evidence type="ECO:0000313" key="4">
    <source>
        <dbReference type="EMBL" id="KAK9194185.1"/>
    </source>
</evidence>
<dbReference type="InterPro" id="IPR036047">
    <property type="entry name" value="F-box-like_dom_sf"/>
</dbReference>